<gene>
    <name evidence="1" type="ORF">S12H4_48490</name>
</gene>
<dbReference type="EMBL" id="BARW01030311">
    <property type="protein sequence ID" value="GAJ04592.1"/>
    <property type="molecule type" value="Genomic_DNA"/>
</dbReference>
<sequence length="249" mass="29190">MSTGEIRELYLREKFGTGDEAKAEAIARIRQHGISEDDAKQLFDIFFFIPPVQDMINWAAKEVFEPDAIEKYGLADEFEALDLSLFAMAGVSPEQAKNYWMAHWQHPGLNTIQELLHRTDFTEADMWEWFRLVEIPPFWREKLIKIAYSPFTRVDIRRMYRENVLSKNEVITAYHEIGYDEWHAGKLAEWTFKHYAPEDTGEDKEVRELTKAEILRGYEDKVIPRDLAQEGLINLDYSPPAADFLLILR</sequence>
<comment type="caution">
    <text evidence="1">The sequence shown here is derived from an EMBL/GenBank/DDBJ whole genome shotgun (WGS) entry which is preliminary data.</text>
</comment>
<evidence type="ECO:0000313" key="1">
    <source>
        <dbReference type="EMBL" id="GAJ04592.1"/>
    </source>
</evidence>
<accession>X1ULX8</accession>
<reference evidence="1" key="1">
    <citation type="journal article" date="2014" name="Front. Microbiol.">
        <title>High frequency of phylogenetically diverse reductive dehalogenase-homologous genes in deep subseafloor sedimentary metagenomes.</title>
        <authorList>
            <person name="Kawai M."/>
            <person name="Futagami T."/>
            <person name="Toyoda A."/>
            <person name="Takaki Y."/>
            <person name="Nishi S."/>
            <person name="Hori S."/>
            <person name="Arai W."/>
            <person name="Tsubouchi T."/>
            <person name="Morono Y."/>
            <person name="Uchiyama I."/>
            <person name="Ito T."/>
            <person name="Fujiyama A."/>
            <person name="Inagaki F."/>
            <person name="Takami H."/>
        </authorList>
    </citation>
    <scope>NUCLEOTIDE SEQUENCE</scope>
    <source>
        <strain evidence="1">Expedition CK06-06</strain>
    </source>
</reference>
<proteinExistence type="predicted"/>
<organism evidence="1">
    <name type="scientific">marine sediment metagenome</name>
    <dbReference type="NCBI Taxonomy" id="412755"/>
    <lineage>
        <taxon>unclassified sequences</taxon>
        <taxon>metagenomes</taxon>
        <taxon>ecological metagenomes</taxon>
    </lineage>
</organism>
<protein>
    <submittedName>
        <fullName evidence="1">Uncharacterized protein</fullName>
    </submittedName>
</protein>
<name>X1ULX8_9ZZZZ</name>
<dbReference type="AlphaFoldDB" id="X1ULX8"/>
<feature type="non-terminal residue" evidence="1">
    <location>
        <position position="249"/>
    </location>
</feature>